<accession>A0A1C6VQR6</accession>
<dbReference type="AlphaFoldDB" id="A0A1C6VQR6"/>
<proteinExistence type="predicted"/>
<dbReference type="STRING" id="227316.GA0070604_6252"/>
<evidence type="ECO:0000313" key="1">
    <source>
        <dbReference type="EMBL" id="SCL68280.1"/>
    </source>
</evidence>
<dbReference type="InterPro" id="IPR021224">
    <property type="entry name" value="DUF2690"/>
</dbReference>
<gene>
    <name evidence="1" type="ORF">GA0070604_6252</name>
</gene>
<evidence type="ECO:0008006" key="3">
    <source>
        <dbReference type="Google" id="ProtNLM"/>
    </source>
</evidence>
<protein>
    <recommendedName>
        <fullName evidence="3">DUF2690 domain-containing protein</fullName>
    </recommendedName>
</protein>
<dbReference type="RefSeq" id="WP_091126627.1">
    <property type="nucleotide sequence ID" value="NZ_FMHY01000002.1"/>
</dbReference>
<dbReference type="EMBL" id="FMHY01000002">
    <property type="protein sequence ID" value="SCL68280.1"/>
    <property type="molecule type" value="Genomic_DNA"/>
</dbReference>
<dbReference type="Proteomes" id="UP000199696">
    <property type="component" value="Unassembled WGS sequence"/>
</dbReference>
<sequence length="211" mass="22437">MNLGSSVGRGLARVLTAAVVLLTSITGVGVGAANAAPSAEGNSSAVAVVDAAGVQRTLRNPDVVSALGDADQAVFVDSSTMATYGCRSLCEGKNPQTFRVFYDDCIDCFYKCADDAITPKLSDGYVYTVSNPVGSVSLRYSPRCRTAWARTTGSDEAFKVVSRYAGGSVRKTIETNSPDVWTLMVDDAGYEAQACFWPNGPYTGWTCTRWY</sequence>
<dbReference type="OrthoDB" id="2863790at2"/>
<keyword evidence="2" id="KW-1185">Reference proteome</keyword>
<organism evidence="1 2">
    <name type="scientific">Micromonospora eburnea</name>
    <dbReference type="NCBI Taxonomy" id="227316"/>
    <lineage>
        <taxon>Bacteria</taxon>
        <taxon>Bacillati</taxon>
        <taxon>Actinomycetota</taxon>
        <taxon>Actinomycetes</taxon>
        <taxon>Micromonosporales</taxon>
        <taxon>Micromonosporaceae</taxon>
        <taxon>Micromonospora</taxon>
    </lineage>
</organism>
<name>A0A1C6VQR6_9ACTN</name>
<dbReference type="Pfam" id="PF10901">
    <property type="entry name" value="DUF2690"/>
    <property type="match status" value="1"/>
</dbReference>
<evidence type="ECO:0000313" key="2">
    <source>
        <dbReference type="Proteomes" id="UP000199696"/>
    </source>
</evidence>
<reference evidence="2" key="1">
    <citation type="submission" date="2016-06" db="EMBL/GenBank/DDBJ databases">
        <authorList>
            <person name="Varghese N."/>
            <person name="Submissions Spin"/>
        </authorList>
    </citation>
    <scope>NUCLEOTIDE SEQUENCE [LARGE SCALE GENOMIC DNA]</scope>
    <source>
        <strain evidence="2">DSM 44814</strain>
    </source>
</reference>